<evidence type="ECO:0008006" key="3">
    <source>
        <dbReference type="Google" id="ProtNLM"/>
    </source>
</evidence>
<organism evidence="1 2">
    <name type="scientific">candidate division KD3-62 bacterium DG_56</name>
    <dbReference type="NCBI Taxonomy" id="1704032"/>
    <lineage>
        <taxon>Bacteria</taxon>
        <taxon>candidate division KD3-62</taxon>
    </lineage>
</organism>
<dbReference type="Proteomes" id="UP000052020">
    <property type="component" value="Unassembled WGS sequence"/>
</dbReference>
<dbReference type="CDD" id="cd14820">
    <property type="entry name" value="TRAX"/>
    <property type="match status" value="1"/>
</dbReference>
<name>A0A0S7XQ20_9BACT</name>
<gene>
    <name evidence="1" type="ORF">AMK68_01525</name>
</gene>
<sequence>MDLTSLKQACDRLRSLFDAKDQARERALPLSRAVIRNSADAIRAVHRGQFAAAAPLLAENRTHLAQVQECLRPYPDIYYAGFVQDAEKEHAEAMITQALIRGQPVPGPEELGVGEVPYLGGLGEAVGELRRHILDEVRARHGEWSEEMLGAMDDIYYLLVSFDYPTAVVGNLKRITDVARSIIEKTRGDLTNAVRQQRLEAAMRELQSRVEGHTESP</sequence>
<accession>A0A0S7XQ20</accession>
<dbReference type="Gene3D" id="1.20.58.2140">
    <property type="match status" value="1"/>
</dbReference>
<proteinExistence type="predicted"/>
<reference evidence="1 2" key="1">
    <citation type="journal article" date="2015" name="Microbiome">
        <title>Genomic resolution of linkages in carbon, nitrogen, and sulfur cycling among widespread estuary sediment bacteria.</title>
        <authorList>
            <person name="Baker B.J."/>
            <person name="Lazar C.S."/>
            <person name="Teske A.P."/>
            <person name="Dick G.J."/>
        </authorList>
    </citation>
    <scope>NUCLEOTIDE SEQUENCE [LARGE SCALE GENOMIC DNA]</scope>
    <source>
        <strain evidence="1">DG_56</strain>
    </source>
</reference>
<dbReference type="InterPro" id="IPR036081">
    <property type="entry name" value="Translin_sf"/>
</dbReference>
<protein>
    <recommendedName>
        <fullName evidence="3">Haloacid dehalogenase</fullName>
    </recommendedName>
</protein>
<comment type="caution">
    <text evidence="1">The sequence shown here is derived from an EMBL/GenBank/DDBJ whole genome shotgun (WGS) entry which is preliminary data.</text>
</comment>
<dbReference type="AlphaFoldDB" id="A0A0S7XQ20"/>
<dbReference type="EMBL" id="LIZY01000023">
    <property type="protein sequence ID" value="KPJ64519.1"/>
    <property type="molecule type" value="Genomic_DNA"/>
</dbReference>
<dbReference type="GO" id="GO:0043565">
    <property type="term" value="F:sequence-specific DNA binding"/>
    <property type="evidence" value="ECO:0007669"/>
    <property type="project" value="InterPro"/>
</dbReference>
<evidence type="ECO:0000313" key="1">
    <source>
        <dbReference type="EMBL" id="KPJ64519.1"/>
    </source>
</evidence>
<evidence type="ECO:0000313" key="2">
    <source>
        <dbReference type="Proteomes" id="UP000052020"/>
    </source>
</evidence>
<dbReference type="SUPFAM" id="SSF74784">
    <property type="entry name" value="Translin"/>
    <property type="match status" value="1"/>
</dbReference>